<sequence length="346" mass="39435">MALYKYFGLNGAYNWLDILPEITDNYNESRHSTTDYKPIDVTKSKEKLILKTVYNHIKISGVRKFKVGDIVRISKNKHVFANGYTPNWTTELFKITAVKITNPITCLLEDMRGQPIQGAFYAEELQKTTNPDFLGRIVVGDVKEFKNKIRCVALSSSLVFTSENMSTASSSSSGYNSASSSSMLAMDSDSEEYSKELDEILARYERAASMERIYLLHTVFPLLTNCMLIQCGLSPARSFTPAIIIQHMYKPLKLSFSIYEWNALMELLQQLVDNFFSAPIEGYPDEYDPVMHKCDDNIFVSTHVCENVKVLSIKKYDVTTELFAEDTKELLNMSKLLLSPRIIIYD</sequence>
<organism evidence="1 2">
    <name type="scientific">Exocentrus adspersus</name>
    <dbReference type="NCBI Taxonomy" id="1586481"/>
    <lineage>
        <taxon>Eukaryota</taxon>
        <taxon>Metazoa</taxon>
        <taxon>Ecdysozoa</taxon>
        <taxon>Arthropoda</taxon>
        <taxon>Hexapoda</taxon>
        <taxon>Insecta</taxon>
        <taxon>Pterygota</taxon>
        <taxon>Neoptera</taxon>
        <taxon>Endopterygota</taxon>
        <taxon>Coleoptera</taxon>
        <taxon>Polyphaga</taxon>
        <taxon>Cucujiformia</taxon>
        <taxon>Chrysomeloidea</taxon>
        <taxon>Cerambycidae</taxon>
        <taxon>Lamiinae</taxon>
        <taxon>Acanthocinini</taxon>
        <taxon>Exocentrus</taxon>
    </lineage>
</organism>
<name>A0AAV8VKC5_9CUCU</name>
<gene>
    <name evidence="1" type="ORF">NQ315_017370</name>
</gene>
<dbReference type="PANTHER" id="PTHR46585:SF1">
    <property type="entry name" value="CHROMO DOMAIN-CONTAINING PROTEIN"/>
    <property type="match status" value="1"/>
</dbReference>
<proteinExistence type="predicted"/>
<comment type="caution">
    <text evidence="1">The sequence shown here is derived from an EMBL/GenBank/DDBJ whole genome shotgun (WGS) entry which is preliminary data.</text>
</comment>
<protein>
    <submittedName>
        <fullName evidence="1">Uncharacterized protein</fullName>
    </submittedName>
</protein>
<dbReference type="EMBL" id="JANEYG010000066">
    <property type="protein sequence ID" value="KAJ8914673.1"/>
    <property type="molecule type" value="Genomic_DNA"/>
</dbReference>
<dbReference type="Proteomes" id="UP001159042">
    <property type="component" value="Unassembled WGS sequence"/>
</dbReference>
<accession>A0AAV8VKC5</accession>
<evidence type="ECO:0000313" key="2">
    <source>
        <dbReference type="Proteomes" id="UP001159042"/>
    </source>
</evidence>
<reference evidence="1 2" key="1">
    <citation type="journal article" date="2023" name="Insect Mol. Biol.">
        <title>Genome sequencing provides insights into the evolution of gene families encoding plant cell wall-degrading enzymes in longhorned beetles.</title>
        <authorList>
            <person name="Shin N.R."/>
            <person name="Okamura Y."/>
            <person name="Kirsch R."/>
            <person name="Pauchet Y."/>
        </authorList>
    </citation>
    <scope>NUCLEOTIDE SEQUENCE [LARGE SCALE GENOMIC DNA]</scope>
    <source>
        <strain evidence="1">EAD_L_NR</strain>
    </source>
</reference>
<evidence type="ECO:0000313" key="1">
    <source>
        <dbReference type="EMBL" id="KAJ8914673.1"/>
    </source>
</evidence>
<dbReference type="PANTHER" id="PTHR46585">
    <property type="entry name" value="INTEGRASE CORE DOMAIN CONTAINING PROTEIN"/>
    <property type="match status" value="1"/>
</dbReference>
<dbReference type="AlphaFoldDB" id="A0AAV8VKC5"/>
<keyword evidence="2" id="KW-1185">Reference proteome</keyword>